<evidence type="ECO:0000259" key="11">
    <source>
        <dbReference type="Pfam" id="PF17946"/>
    </source>
</evidence>
<keyword evidence="6 10" id="KW-0269">Exonuclease</keyword>
<dbReference type="HAMAP" id="MF_01486">
    <property type="entry name" value="RecC"/>
    <property type="match status" value="1"/>
</dbReference>
<accession>A0A4R6VC50</accession>
<dbReference type="AlphaFoldDB" id="A0A4R6VC50"/>
<organism evidence="12 13">
    <name type="scientific">Mesocricetibacter intestinalis</name>
    <dbReference type="NCBI Taxonomy" id="1521930"/>
    <lineage>
        <taxon>Bacteria</taxon>
        <taxon>Pseudomonadati</taxon>
        <taxon>Pseudomonadota</taxon>
        <taxon>Gammaproteobacteria</taxon>
        <taxon>Pasteurellales</taxon>
        <taxon>Pasteurellaceae</taxon>
        <taxon>Mesocricetibacter</taxon>
    </lineage>
</organism>
<dbReference type="InterPro" id="IPR006697">
    <property type="entry name" value="RecC"/>
</dbReference>
<dbReference type="GO" id="GO:0000724">
    <property type="term" value="P:double-strand break repair via homologous recombination"/>
    <property type="evidence" value="ECO:0007669"/>
    <property type="project" value="UniProtKB-UniRule"/>
</dbReference>
<keyword evidence="3 10" id="KW-0227">DNA damage</keyword>
<comment type="function">
    <text evidence="10">A helicase/nuclease that prepares dsDNA breaks (DSB) for recombinational DNA repair. Binds to DSBs and unwinds DNA via a highly rapid and processive ATP-dependent bidirectional helicase activity. Unwinds dsDNA until it encounters a Chi (crossover hotspot instigator) sequence from the 3' direction. Cuts ssDNA a few nucleotides 3' to the Chi site. The properties and activities of the enzyme are changed at Chi. The Chi-altered holoenzyme produces a long 3'-ssDNA overhang and facilitates RecA-binding to the ssDNA for homologous DNA recombination and repair. Holoenzyme degrades any linearized DNA that is unable to undergo homologous recombination. In the holoenzyme this subunit recognizes the wild-type Chi sequence, and when added to isolated RecB increases its ATP-dependent helicase processivity.</text>
</comment>
<evidence type="ECO:0000313" key="12">
    <source>
        <dbReference type="EMBL" id="TDQ59888.1"/>
    </source>
</evidence>
<protein>
    <recommendedName>
        <fullName evidence="10">RecBCD enzyme subunit RecC</fullName>
    </recommendedName>
    <alternativeName>
        <fullName evidence="10">Exonuclease V subunit RecC</fullName>
        <shortName evidence="10">ExoV subunit RecC</shortName>
    </alternativeName>
    <alternativeName>
        <fullName evidence="10">Helicase/nuclease RecBCD subunit RecC</fullName>
    </alternativeName>
</protein>
<comment type="caution">
    <text evidence="12">The sequence shown here is derived from an EMBL/GenBank/DDBJ whole genome shotgun (WGS) entry which is preliminary data.</text>
</comment>
<dbReference type="Pfam" id="PF17946">
    <property type="entry name" value="RecC_C"/>
    <property type="match status" value="1"/>
</dbReference>
<comment type="subunit">
    <text evidence="10">Heterotrimer of RecB, RecC and RecD. All subunits contribute to DNA-binding.</text>
</comment>
<dbReference type="Gene3D" id="1.10.10.160">
    <property type="match status" value="1"/>
</dbReference>
<evidence type="ECO:0000256" key="9">
    <source>
        <dbReference type="ARBA" id="ARBA00023204"/>
    </source>
</evidence>
<name>A0A4R6VC50_9PAST</name>
<gene>
    <name evidence="10" type="primary">recC</name>
    <name evidence="12" type="ORF">EDC45_0555</name>
</gene>
<comment type="miscellaneous">
    <text evidence="10">In the RecBCD complex, RecB has a slow 3'-5' helicase, an exonuclease activity and loads RecA onto ssDNA, RecD has a fast 5'-3' helicase activity, while RecC stimulates the ATPase and processivity of the RecB helicase and contributes to recognition of the Chi site.</text>
</comment>
<keyword evidence="5 10" id="KW-0347">Helicase</keyword>
<dbReference type="OrthoDB" id="9762834at2"/>
<dbReference type="GO" id="GO:0003677">
    <property type="term" value="F:DNA binding"/>
    <property type="evidence" value="ECO:0007669"/>
    <property type="project" value="UniProtKB-UniRule"/>
</dbReference>
<dbReference type="GO" id="GO:0008854">
    <property type="term" value="F:exodeoxyribonuclease V activity"/>
    <property type="evidence" value="ECO:0007669"/>
    <property type="project" value="InterPro"/>
</dbReference>
<dbReference type="RefSeq" id="WP_133543202.1">
    <property type="nucleotide sequence ID" value="NZ_SNYQ01000001.1"/>
</dbReference>
<dbReference type="GO" id="GO:0003678">
    <property type="term" value="F:DNA helicase activity"/>
    <property type="evidence" value="ECO:0007669"/>
    <property type="project" value="UniProtKB-UniRule"/>
</dbReference>
<dbReference type="Proteomes" id="UP000295657">
    <property type="component" value="Unassembled WGS sequence"/>
</dbReference>
<keyword evidence="9 10" id="KW-0234">DNA repair</keyword>
<evidence type="ECO:0000256" key="10">
    <source>
        <dbReference type="HAMAP-Rule" id="MF_01486"/>
    </source>
</evidence>
<dbReference type="PANTHER" id="PTHR30591">
    <property type="entry name" value="RECBCD ENZYME SUBUNIT RECC"/>
    <property type="match status" value="1"/>
</dbReference>
<evidence type="ECO:0000256" key="6">
    <source>
        <dbReference type="ARBA" id="ARBA00022839"/>
    </source>
</evidence>
<proteinExistence type="inferred from homology"/>
<dbReference type="InterPro" id="IPR011335">
    <property type="entry name" value="Restrct_endonuc-II-like"/>
</dbReference>
<evidence type="ECO:0000256" key="2">
    <source>
        <dbReference type="ARBA" id="ARBA00022741"/>
    </source>
</evidence>
<keyword evidence="13" id="KW-1185">Reference proteome</keyword>
<dbReference type="InterPro" id="IPR027417">
    <property type="entry name" value="P-loop_NTPase"/>
</dbReference>
<dbReference type="GO" id="GO:0009338">
    <property type="term" value="C:exodeoxyribonuclease V complex"/>
    <property type="evidence" value="ECO:0007669"/>
    <property type="project" value="InterPro"/>
</dbReference>
<evidence type="ECO:0000256" key="8">
    <source>
        <dbReference type="ARBA" id="ARBA00023125"/>
    </source>
</evidence>
<evidence type="ECO:0000256" key="7">
    <source>
        <dbReference type="ARBA" id="ARBA00022840"/>
    </source>
</evidence>
<keyword evidence="2 10" id="KW-0547">Nucleotide-binding</keyword>
<dbReference type="NCBIfam" id="TIGR01450">
    <property type="entry name" value="recC"/>
    <property type="match status" value="1"/>
</dbReference>
<evidence type="ECO:0000256" key="3">
    <source>
        <dbReference type="ARBA" id="ARBA00022763"/>
    </source>
</evidence>
<comment type="similarity">
    <text evidence="10">Belongs to the RecC family.</text>
</comment>
<keyword evidence="8 10" id="KW-0238">DNA-binding</keyword>
<dbReference type="InterPro" id="IPR013986">
    <property type="entry name" value="DExx_box_DNA_helicase_dom_sf"/>
</dbReference>
<evidence type="ECO:0000256" key="1">
    <source>
        <dbReference type="ARBA" id="ARBA00022722"/>
    </source>
</evidence>
<dbReference type="PANTHER" id="PTHR30591:SF1">
    <property type="entry name" value="RECBCD ENZYME SUBUNIT RECC"/>
    <property type="match status" value="1"/>
</dbReference>
<dbReference type="Pfam" id="PF04257">
    <property type="entry name" value="Exonuc_V_gamma"/>
    <property type="match status" value="1"/>
</dbReference>
<dbReference type="Gene3D" id="3.40.50.10930">
    <property type="match status" value="1"/>
</dbReference>
<reference evidence="12 13" key="1">
    <citation type="submission" date="2019-03" db="EMBL/GenBank/DDBJ databases">
        <title>Genomic Encyclopedia of Type Strains, Phase IV (KMG-IV): sequencing the most valuable type-strain genomes for metagenomic binning, comparative biology and taxonomic classification.</title>
        <authorList>
            <person name="Goeker M."/>
        </authorList>
    </citation>
    <scope>NUCLEOTIDE SEQUENCE [LARGE SCALE GENOMIC DNA]</scope>
    <source>
        <strain evidence="12 13">DSM 28403</strain>
    </source>
</reference>
<evidence type="ECO:0000256" key="4">
    <source>
        <dbReference type="ARBA" id="ARBA00022801"/>
    </source>
</evidence>
<feature type="domain" description="RecC C-terminal" evidence="11">
    <location>
        <begin position="849"/>
        <end position="1072"/>
    </location>
</feature>
<sequence length="1136" mass="131406">MFNVYHSNDLDVQKDILIELLDSSVGDPFQSEVILVQSPGMAQWLQLNIADRKGIAANLSFPMPATFIWRLYAQILPDTADYAQFGKEAMTWRLMRLIPDYLNHRDFQPLFHYLEREQQTEQHKLYRLALKIADLFDQYLVYRPDWIQAWENQREDLILAQIEQQTAEGERAILGRLAQDIRWQGMLWRALVDAAQSRNHRANLHQRYLAHIASERPKNLPARIFIFGISALPKVYLETLIALGRYCDLHLFFNNPSREYWGDILDPAFAARLNLRKRILYQGGDSTSLFSQQQLTELAAEQWETGDEGEKLQVGHPLLAMWGKLGRDFLYLLTEAQPDQEISAFVPQQPDLSAPAPLLSQIQQRILALAPNQAAMLHLAPRDESLSLHACHSEMREVEVLHDYLLHLFKREPDLTPKDIVVMVADIDKYTPYIQAVFGQYRSDLGQGNGNRDKRYIPFSISDNKLSATEVLVSAFLSLLNLKTSRFSAEEVLAFLDIPAIRQRFGIENDELEQIHRWVEDCVIRFGLDKYPTAADTNYNAWQSGLERMLLGYAMGEENGVWQDTLGFDGSYGLSGKSAGRLAEFINALYHWHHCLQQPHKIDEWYLYLNALIEDFFYSDEQSGDILLYLKNCIQQFSEQLQGFGFSQPLDIDVVADSLCERLDSNHNGLSFLVGKVNFCTLLPMRSIPFKVICLLGMNETDYPRQQTPNGFDLMQYHHLKGDRSRRNDDRYLFLEALLAAQDYLYISYIGRSIVDNEVLEPSILVNQLLDYLYENLPDYPPAKDEAGRDNPKLKPLVQYHAMTVFSPNNFNPQTHRTFATEWLPLANKQLSPLREFNQPLKGIAEREKEIELKRLISFVQHPLKFFFEQRLGVYFRQQQESIPAYENFTLDGLELYKIKQALLEQGEEGPLFEALKVKGTLPQGAFGQVYAQKISSETAPLQEIIAQWQAQQVQYDFIELPVVVSGGEVLLYGNLGPLFGEQKQRVCWYAGRLKDKFIIENWLYYLLQRASSEQEVCPPRFYSIEGDKVETHSFHPIEKDAALRQLKLYLDSYLAGATRMQLAPDRELKSYLKLREEEISPREACLALLEKAAKGDYHKPADLYWQRLWQQGDINPDEIIENSEAWFRMMYEAYD</sequence>
<dbReference type="SUPFAM" id="SSF52980">
    <property type="entry name" value="Restriction endonuclease-like"/>
    <property type="match status" value="1"/>
</dbReference>
<keyword evidence="1 10" id="KW-0540">Nuclease</keyword>
<dbReference type="EMBL" id="SNYQ01000001">
    <property type="protein sequence ID" value="TDQ59888.1"/>
    <property type="molecule type" value="Genomic_DNA"/>
</dbReference>
<dbReference type="Gene3D" id="1.10.10.990">
    <property type="match status" value="1"/>
</dbReference>
<evidence type="ECO:0000256" key="5">
    <source>
        <dbReference type="ARBA" id="ARBA00022806"/>
    </source>
</evidence>
<dbReference type="PIRSF" id="PIRSF000980">
    <property type="entry name" value="RecC"/>
    <property type="match status" value="1"/>
</dbReference>
<keyword evidence="7 10" id="KW-0067">ATP-binding</keyword>
<evidence type="ECO:0000313" key="13">
    <source>
        <dbReference type="Proteomes" id="UP000295657"/>
    </source>
</evidence>
<dbReference type="GO" id="GO:0005524">
    <property type="term" value="F:ATP binding"/>
    <property type="evidence" value="ECO:0007669"/>
    <property type="project" value="UniProtKB-UniRule"/>
</dbReference>
<dbReference type="InterPro" id="IPR041500">
    <property type="entry name" value="RecC_C"/>
</dbReference>
<dbReference type="Gene3D" id="3.40.50.300">
    <property type="entry name" value="P-loop containing nucleotide triphosphate hydrolases"/>
    <property type="match status" value="2"/>
</dbReference>
<dbReference type="SUPFAM" id="SSF52540">
    <property type="entry name" value="P-loop containing nucleoside triphosphate hydrolases"/>
    <property type="match status" value="2"/>
</dbReference>
<dbReference type="Gene3D" id="1.10.486.10">
    <property type="entry name" value="PCRA, domain 4"/>
    <property type="match status" value="1"/>
</dbReference>
<keyword evidence="4 10" id="KW-0378">Hydrolase</keyword>